<accession>A0ABV4D3Y7</accession>
<sequence length="116" mass="14047">MLKYLDEDDLKKLKILYYLENHHLSTILFDELMEEVKINNYQVKKLLSEIKAEIKTWKLEHYYLIDLQTKKSYVRYERKTQGNIMVLLNHYVQRSQMQSLVRAIFTEEVTGLMSNN</sequence>
<comment type="caution">
    <text evidence="1">The sequence shown here is derived from an EMBL/GenBank/DDBJ whole genome shotgun (WGS) entry which is preliminary data.</text>
</comment>
<name>A0ABV4D3Y7_9LACT</name>
<dbReference type="RefSeq" id="WP_369948682.1">
    <property type="nucleotide sequence ID" value="NZ_JBCLSH010000036.1"/>
</dbReference>
<reference evidence="1 2" key="1">
    <citation type="submission" date="2024-03" db="EMBL/GenBank/DDBJ databases">
        <title>Mouse gut bacterial collection (mGBC) of GemPharmatech.</title>
        <authorList>
            <person name="He Y."/>
            <person name="Dong L."/>
            <person name="Wu D."/>
            <person name="Gao X."/>
            <person name="Lin Z."/>
        </authorList>
    </citation>
    <scope>NUCLEOTIDE SEQUENCE [LARGE SCALE GENOMIC DNA]</scope>
    <source>
        <strain evidence="1 2">61-15</strain>
    </source>
</reference>
<dbReference type="Proteomes" id="UP001565283">
    <property type="component" value="Unassembled WGS sequence"/>
</dbReference>
<gene>
    <name evidence="1" type="ORF">AALA52_08360</name>
</gene>
<organism evidence="1 2">
    <name type="scientific">Lactococcus ileimucosae</name>
    <dbReference type="NCBI Taxonomy" id="2941329"/>
    <lineage>
        <taxon>Bacteria</taxon>
        <taxon>Bacillati</taxon>
        <taxon>Bacillota</taxon>
        <taxon>Bacilli</taxon>
        <taxon>Lactobacillales</taxon>
        <taxon>Streptococcaceae</taxon>
        <taxon>Lactococcus</taxon>
    </lineage>
</organism>
<protein>
    <recommendedName>
        <fullName evidence="3">Phage protein</fullName>
    </recommendedName>
</protein>
<proteinExistence type="predicted"/>
<evidence type="ECO:0000313" key="2">
    <source>
        <dbReference type="Proteomes" id="UP001565283"/>
    </source>
</evidence>
<dbReference type="EMBL" id="JBCLSH010000036">
    <property type="protein sequence ID" value="MEY8444240.1"/>
    <property type="molecule type" value="Genomic_DNA"/>
</dbReference>
<keyword evidence="2" id="KW-1185">Reference proteome</keyword>
<evidence type="ECO:0008006" key="3">
    <source>
        <dbReference type="Google" id="ProtNLM"/>
    </source>
</evidence>
<evidence type="ECO:0000313" key="1">
    <source>
        <dbReference type="EMBL" id="MEY8444240.1"/>
    </source>
</evidence>